<organism evidence="1 2">
    <name type="scientific">Drosophila simulans</name>
    <name type="common">Fruit fly</name>
    <dbReference type="NCBI Taxonomy" id="7240"/>
    <lineage>
        <taxon>Eukaryota</taxon>
        <taxon>Metazoa</taxon>
        <taxon>Ecdysozoa</taxon>
        <taxon>Arthropoda</taxon>
        <taxon>Hexapoda</taxon>
        <taxon>Insecta</taxon>
        <taxon>Pterygota</taxon>
        <taxon>Neoptera</taxon>
        <taxon>Endopterygota</taxon>
        <taxon>Diptera</taxon>
        <taxon>Brachycera</taxon>
        <taxon>Muscomorpha</taxon>
        <taxon>Ephydroidea</taxon>
        <taxon>Drosophilidae</taxon>
        <taxon>Drosophila</taxon>
        <taxon>Sophophora</taxon>
    </lineage>
</organism>
<dbReference type="EMBL" id="CM000362">
    <property type="protein sequence ID" value="EDX06867.1"/>
    <property type="molecule type" value="Genomic_DNA"/>
</dbReference>
<name>B4QDX3_DROSI</name>
<reference evidence="1 2" key="1">
    <citation type="journal article" date="2007" name="Nature">
        <title>Evolution of genes and genomes on the Drosophila phylogeny.</title>
        <authorList>
            <consortium name="Drosophila 12 Genomes Consortium"/>
            <person name="Clark A.G."/>
            <person name="Eisen M.B."/>
            <person name="Smith D.R."/>
            <person name="Bergman C.M."/>
            <person name="Oliver B."/>
            <person name="Markow T.A."/>
            <person name="Kaufman T.C."/>
            <person name="Kellis M."/>
            <person name="Gelbart W."/>
            <person name="Iyer V.N."/>
            <person name="Pollard D.A."/>
            <person name="Sackton T.B."/>
            <person name="Larracuente A.M."/>
            <person name="Singh N.D."/>
            <person name="Abad J.P."/>
            <person name="Abt D.N."/>
            <person name="Adryan B."/>
            <person name="Aguade M."/>
            <person name="Akashi H."/>
            <person name="Anderson W.W."/>
            <person name="Aquadro C.F."/>
            <person name="Ardell D.H."/>
            <person name="Arguello R."/>
            <person name="Artieri C.G."/>
            <person name="Barbash D.A."/>
            <person name="Barker D."/>
            <person name="Barsanti P."/>
            <person name="Batterham P."/>
            <person name="Batzoglou S."/>
            <person name="Begun D."/>
            <person name="Bhutkar A."/>
            <person name="Blanco E."/>
            <person name="Bosak S.A."/>
            <person name="Bradley R.K."/>
            <person name="Brand A.D."/>
            <person name="Brent M.R."/>
            <person name="Brooks A.N."/>
            <person name="Brown R.H."/>
            <person name="Butlin R.K."/>
            <person name="Caggese C."/>
            <person name="Calvi B.R."/>
            <person name="Bernardo de Carvalho A."/>
            <person name="Caspi A."/>
            <person name="Castrezana S."/>
            <person name="Celniker S.E."/>
            <person name="Chang J.L."/>
            <person name="Chapple C."/>
            <person name="Chatterji S."/>
            <person name="Chinwalla A."/>
            <person name="Civetta A."/>
            <person name="Clifton S.W."/>
            <person name="Comeron J.M."/>
            <person name="Costello J.C."/>
            <person name="Coyne J.A."/>
            <person name="Daub J."/>
            <person name="David R.G."/>
            <person name="Delcher A.L."/>
            <person name="Delehaunty K."/>
            <person name="Do C.B."/>
            <person name="Ebling H."/>
            <person name="Edwards K."/>
            <person name="Eickbush T."/>
            <person name="Evans J.D."/>
            <person name="Filipski A."/>
            <person name="Findeiss S."/>
            <person name="Freyhult E."/>
            <person name="Fulton L."/>
            <person name="Fulton R."/>
            <person name="Garcia A.C."/>
            <person name="Gardiner A."/>
            <person name="Garfield D.A."/>
            <person name="Garvin B.E."/>
            <person name="Gibson G."/>
            <person name="Gilbert D."/>
            <person name="Gnerre S."/>
            <person name="Godfrey J."/>
            <person name="Good R."/>
            <person name="Gotea V."/>
            <person name="Gravely B."/>
            <person name="Greenberg A.J."/>
            <person name="Griffiths-Jones S."/>
            <person name="Gross S."/>
            <person name="Guigo R."/>
            <person name="Gustafson E.A."/>
            <person name="Haerty W."/>
            <person name="Hahn M.W."/>
            <person name="Halligan D.L."/>
            <person name="Halpern A.L."/>
            <person name="Halter G.M."/>
            <person name="Han M.V."/>
            <person name="Heger A."/>
            <person name="Hillier L."/>
            <person name="Hinrichs A.S."/>
            <person name="Holmes I."/>
            <person name="Hoskins R.A."/>
            <person name="Hubisz M.J."/>
            <person name="Hultmark D."/>
            <person name="Huntley M.A."/>
            <person name="Jaffe D.B."/>
            <person name="Jagadeeshan S."/>
            <person name="Jeck W.R."/>
            <person name="Johnson J."/>
            <person name="Jones C.D."/>
            <person name="Jordan W.C."/>
            <person name="Karpen G.H."/>
            <person name="Kataoka E."/>
            <person name="Keightley P.D."/>
            <person name="Kheradpour P."/>
            <person name="Kirkness E.F."/>
            <person name="Koerich L.B."/>
            <person name="Kristiansen K."/>
            <person name="Kudrna D."/>
            <person name="Kulathinal R.J."/>
            <person name="Kumar S."/>
            <person name="Kwok R."/>
            <person name="Lander E."/>
            <person name="Langley C.H."/>
            <person name="Lapoint R."/>
            <person name="Lazzaro B.P."/>
            <person name="Lee S.J."/>
            <person name="Levesque L."/>
            <person name="Li R."/>
            <person name="Lin C.F."/>
            <person name="Lin M.F."/>
            <person name="Lindblad-Toh K."/>
            <person name="Llopart A."/>
            <person name="Long M."/>
            <person name="Low L."/>
            <person name="Lozovsky E."/>
            <person name="Lu J."/>
            <person name="Luo M."/>
            <person name="Machado C.A."/>
            <person name="Makalowski W."/>
            <person name="Marzo M."/>
            <person name="Matsuda M."/>
            <person name="Matzkin L."/>
            <person name="McAllister B."/>
            <person name="McBride C.S."/>
            <person name="McKernan B."/>
            <person name="McKernan K."/>
            <person name="Mendez-Lago M."/>
            <person name="Minx P."/>
            <person name="Mollenhauer M.U."/>
            <person name="Montooth K."/>
            <person name="Mount S.M."/>
            <person name="Mu X."/>
            <person name="Myers E."/>
            <person name="Negre B."/>
            <person name="Newfeld S."/>
            <person name="Nielsen R."/>
            <person name="Noor M.A."/>
            <person name="O'Grady P."/>
            <person name="Pachter L."/>
            <person name="Papaceit M."/>
            <person name="Parisi M.J."/>
            <person name="Parisi M."/>
            <person name="Parts L."/>
            <person name="Pedersen J.S."/>
            <person name="Pesole G."/>
            <person name="Phillippy A.M."/>
            <person name="Ponting C.P."/>
            <person name="Pop M."/>
            <person name="Porcelli D."/>
            <person name="Powell J.R."/>
            <person name="Prohaska S."/>
            <person name="Pruitt K."/>
            <person name="Puig M."/>
            <person name="Quesneville H."/>
            <person name="Ram K.R."/>
            <person name="Rand D."/>
            <person name="Rasmussen M.D."/>
            <person name="Reed L.K."/>
            <person name="Reenan R."/>
            <person name="Reily A."/>
            <person name="Remington K.A."/>
            <person name="Rieger T.T."/>
            <person name="Ritchie M.G."/>
            <person name="Robin C."/>
            <person name="Rogers Y.H."/>
            <person name="Rohde C."/>
            <person name="Rozas J."/>
            <person name="Rubenfield M.J."/>
            <person name="Ruiz A."/>
            <person name="Russo S."/>
            <person name="Salzberg S.L."/>
            <person name="Sanchez-Gracia A."/>
            <person name="Saranga D.J."/>
            <person name="Sato H."/>
            <person name="Schaeffer S.W."/>
            <person name="Schatz M.C."/>
            <person name="Schlenke T."/>
            <person name="Schwartz R."/>
            <person name="Segarra C."/>
            <person name="Singh R.S."/>
            <person name="Sirot L."/>
            <person name="Sirota M."/>
            <person name="Sisneros N.B."/>
            <person name="Smith C.D."/>
            <person name="Smith T.F."/>
            <person name="Spieth J."/>
            <person name="Stage D.E."/>
            <person name="Stark A."/>
            <person name="Stephan W."/>
            <person name="Strausberg R.L."/>
            <person name="Strempel S."/>
            <person name="Sturgill D."/>
            <person name="Sutton G."/>
            <person name="Sutton G.G."/>
            <person name="Tao W."/>
            <person name="Teichmann S."/>
            <person name="Tobari Y.N."/>
            <person name="Tomimura Y."/>
            <person name="Tsolas J.M."/>
            <person name="Valente V.L."/>
            <person name="Venter E."/>
            <person name="Venter J.C."/>
            <person name="Vicario S."/>
            <person name="Vieira F.G."/>
            <person name="Vilella A.J."/>
            <person name="Villasante A."/>
            <person name="Walenz B."/>
            <person name="Wang J."/>
            <person name="Wasserman M."/>
            <person name="Watts T."/>
            <person name="Wilson D."/>
            <person name="Wilson R.K."/>
            <person name="Wing R.A."/>
            <person name="Wolfner M.F."/>
            <person name="Wong A."/>
            <person name="Wong G.K."/>
            <person name="Wu C.I."/>
            <person name="Wu G."/>
            <person name="Yamamoto D."/>
            <person name="Yang H.P."/>
            <person name="Yang S.P."/>
            <person name="Yorke J.A."/>
            <person name="Yoshida K."/>
            <person name="Zdobnov E."/>
            <person name="Zhang P."/>
            <person name="Zhang Y."/>
            <person name="Zimin A.V."/>
            <person name="Baldwin J."/>
            <person name="Abdouelleil A."/>
            <person name="Abdulkadir J."/>
            <person name="Abebe A."/>
            <person name="Abera B."/>
            <person name="Abreu J."/>
            <person name="Acer S.C."/>
            <person name="Aftuck L."/>
            <person name="Alexander A."/>
            <person name="An P."/>
            <person name="Anderson E."/>
            <person name="Anderson S."/>
            <person name="Arachi H."/>
            <person name="Azer M."/>
            <person name="Bachantsang P."/>
            <person name="Barry A."/>
            <person name="Bayul T."/>
            <person name="Berlin A."/>
            <person name="Bessette D."/>
            <person name="Bloom T."/>
            <person name="Blye J."/>
            <person name="Boguslavskiy L."/>
            <person name="Bonnet C."/>
            <person name="Boukhgalter B."/>
            <person name="Bourzgui I."/>
            <person name="Brown A."/>
            <person name="Cahill P."/>
            <person name="Channer S."/>
            <person name="Cheshatsang Y."/>
            <person name="Chuda L."/>
            <person name="Citroen M."/>
            <person name="Collymore A."/>
            <person name="Cooke P."/>
            <person name="Costello M."/>
            <person name="D'Aco K."/>
            <person name="Daza R."/>
            <person name="De Haan G."/>
            <person name="DeGray S."/>
            <person name="DeMaso C."/>
            <person name="Dhargay N."/>
            <person name="Dooley K."/>
            <person name="Dooley E."/>
            <person name="Doricent M."/>
            <person name="Dorje P."/>
            <person name="Dorjee K."/>
            <person name="Dupes A."/>
            <person name="Elong R."/>
            <person name="Falk J."/>
            <person name="Farina A."/>
            <person name="Faro S."/>
            <person name="Ferguson D."/>
            <person name="Fisher S."/>
            <person name="Foley C.D."/>
            <person name="Franke A."/>
            <person name="Friedrich D."/>
            <person name="Gadbois L."/>
            <person name="Gearin G."/>
            <person name="Gearin C.R."/>
            <person name="Giannoukos G."/>
            <person name="Goode T."/>
            <person name="Graham J."/>
            <person name="Grandbois E."/>
            <person name="Grewal S."/>
            <person name="Gyaltsen K."/>
            <person name="Hafez N."/>
            <person name="Hagos B."/>
            <person name="Hall J."/>
            <person name="Henson C."/>
            <person name="Hollinger A."/>
            <person name="Honan T."/>
            <person name="Huard M.D."/>
            <person name="Hughes L."/>
            <person name="Hurhula B."/>
            <person name="Husby M.E."/>
            <person name="Kamat A."/>
            <person name="Kanga B."/>
            <person name="Kashin S."/>
            <person name="Khazanovich D."/>
            <person name="Kisner P."/>
            <person name="Lance K."/>
            <person name="Lara M."/>
            <person name="Lee W."/>
            <person name="Lennon N."/>
            <person name="Letendre F."/>
            <person name="LeVine R."/>
            <person name="Lipovsky A."/>
            <person name="Liu X."/>
            <person name="Liu J."/>
            <person name="Liu S."/>
            <person name="Lokyitsang T."/>
            <person name="Lokyitsang Y."/>
            <person name="Lubonja R."/>
            <person name="Lui A."/>
            <person name="MacDonald P."/>
            <person name="Magnisalis V."/>
            <person name="Maru K."/>
            <person name="Matthews C."/>
            <person name="McCusker W."/>
            <person name="McDonough S."/>
            <person name="Mehta T."/>
            <person name="Meldrim J."/>
            <person name="Meneus L."/>
            <person name="Mihai O."/>
            <person name="Mihalev A."/>
            <person name="Mihova T."/>
            <person name="Mittelman R."/>
            <person name="Mlenga V."/>
            <person name="Montmayeur A."/>
            <person name="Mulrain L."/>
            <person name="Navidi A."/>
            <person name="Naylor J."/>
            <person name="Negash T."/>
            <person name="Nguyen T."/>
            <person name="Nguyen N."/>
            <person name="Nicol R."/>
            <person name="Norbu C."/>
            <person name="Norbu N."/>
            <person name="Novod N."/>
            <person name="O'Neill B."/>
            <person name="Osman S."/>
            <person name="Markiewicz E."/>
            <person name="Oyono O.L."/>
            <person name="Patti C."/>
            <person name="Phunkhang P."/>
            <person name="Pierre F."/>
            <person name="Priest M."/>
            <person name="Raghuraman S."/>
            <person name="Rege F."/>
            <person name="Reyes R."/>
            <person name="Rise C."/>
            <person name="Rogov P."/>
            <person name="Ross K."/>
            <person name="Ryan E."/>
            <person name="Settipalli S."/>
            <person name="Shea T."/>
            <person name="Sherpa N."/>
            <person name="Shi L."/>
            <person name="Shih D."/>
            <person name="Sparrow T."/>
            <person name="Spaulding J."/>
            <person name="Stalker J."/>
            <person name="Stange-Thomann N."/>
            <person name="Stavropoulos S."/>
            <person name="Stone C."/>
            <person name="Strader C."/>
            <person name="Tesfaye S."/>
            <person name="Thomson T."/>
            <person name="Thoulutsang Y."/>
            <person name="Thoulutsang D."/>
            <person name="Topham K."/>
            <person name="Topping I."/>
            <person name="Tsamla T."/>
            <person name="Vassiliev H."/>
            <person name="Vo A."/>
            <person name="Wangchuk T."/>
            <person name="Wangdi T."/>
            <person name="Weiand M."/>
            <person name="Wilkinson J."/>
            <person name="Wilson A."/>
            <person name="Yadav S."/>
            <person name="Young G."/>
            <person name="Yu Q."/>
            <person name="Zembek L."/>
            <person name="Zhong D."/>
            <person name="Zimmer A."/>
            <person name="Zwirko Z."/>
            <person name="Jaffe D.B."/>
            <person name="Alvarez P."/>
            <person name="Brockman W."/>
            <person name="Butler J."/>
            <person name="Chin C."/>
            <person name="Gnerre S."/>
            <person name="Grabherr M."/>
            <person name="Kleber M."/>
            <person name="Mauceli E."/>
            <person name="MacCallum I."/>
        </authorList>
    </citation>
    <scope>NUCLEOTIDE SEQUENCE [LARGE SCALE GENOMIC DNA]</scope>
    <source>
        <strain evidence="2">white501</strain>
    </source>
</reference>
<dbReference type="HOGENOM" id="CLU_3070949_0_0_1"/>
<keyword evidence="2" id="KW-1185">Reference proteome</keyword>
<gene>
    <name evidence="1" type="primary">Dsim\GD10937</name>
    <name evidence="1" type="ORF">Dsim_GD10937</name>
</gene>
<dbReference type="AlphaFoldDB" id="B4QDX3"/>
<evidence type="ECO:0000313" key="2">
    <source>
        <dbReference type="Proteomes" id="UP000000304"/>
    </source>
</evidence>
<dbReference type="Proteomes" id="UP000000304">
    <property type="component" value="Chromosome 2R"/>
</dbReference>
<proteinExistence type="predicted"/>
<sequence length="53" mass="5679">MSQMKLDFGNYGSSSAHRISSAPFGSGDNGNCSICHLPEELEFQVLKAFPTDG</sequence>
<accession>B4QDX3</accession>
<evidence type="ECO:0000313" key="1">
    <source>
        <dbReference type="EMBL" id="EDX06867.1"/>
    </source>
</evidence>
<protein>
    <submittedName>
        <fullName evidence="1">GD10937</fullName>
    </submittedName>
</protein>